<dbReference type="SUPFAM" id="SSF81452">
    <property type="entry name" value="Cytochrome c oxidase subunit III-like"/>
    <property type="match status" value="1"/>
</dbReference>
<dbReference type="PROSITE" id="PS50253">
    <property type="entry name" value="COX3"/>
    <property type="match status" value="1"/>
</dbReference>
<evidence type="ECO:0000256" key="2">
    <source>
        <dbReference type="ARBA" id="ARBA00010581"/>
    </source>
</evidence>
<dbReference type="InterPro" id="IPR013833">
    <property type="entry name" value="Cyt_c_oxidase_su3_a-hlx"/>
</dbReference>
<dbReference type="Proteomes" id="UP000002440">
    <property type="component" value="Chromosome"/>
</dbReference>
<dbReference type="InterPro" id="IPR024791">
    <property type="entry name" value="Cyt_c/ubiquinol_Oxase_su3"/>
</dbReference>
<evidence type="ECO:0000259" key="9">
    <source>
        <dbReference type="PROSITE" id="PS50253"/>
    </source>
</evidence>
<feature type="transmembrane region" description="Helical" evidence="8">
    <location>
        <begin position="137"/>
        <end position="160"/>
    </location>
</feature>
<evidence type="ECO:0000313" key="11">
    <source>
        <dbReference type="Proteomes" id="UP000002440"/>
    </source>
</evidence>
<dbReference type="RefSeq" id="WP_011479669.1">
    <property type="nucleotide sequence ID" value="NC_007947.1"/>
</dbReference>
<comment type="similarity">
    <text evidence="2 7">Belongs to the cytochrome c oxidase subunit 3 family.</text>
</comment>
<keyword evidence="3" id="KW-1003">Cell membrane</keyword>
<dbReference type="HOGENOM" id="CLU_044071_0_2_4"/>
<dbReference type="GO" id="GO:0019646">
    <property type="term" value="P:aerobic electron transport chain"/>
    <property type="evidence" value="ECO:0007669"/>
    <property type="project" value="InterPro"/>
</dbReference>
<sequence length="203" mass="22979">MTLHADIDASKLPDYSYDFRSPLWWGIVGLMTVEGTVVATLIASFFYLQGNHTAWPPAGTSPPELLLPTLSTVVLLVSMVPVYLTDKAFKRGDPKPLAWMPLISIALALVFLGIKAYEYASHVDFRWDTHAYGSVVWLMIGFHSAHVIAVIFKTLVIVYLARRRYFTPEKRIAVTVNGLYWYFVAAAWIPLYMTIYLGSRIWS</sequence>
<dbReference type="InterPro" id="IPR035973">
    <property type="entry name" value="Cyt_c_oxidase_su3-like_sf"/>
</dbReference>
<evidence type="ECO:0000256" key="5">
    <source>
        <dbReference type="ARBA" id="ARBA00022989"/>
    </source>
</evidence>
<evidence type="ECO:0000313" key="10">
    <source>
        <dbReference type="EMBL" id="ABE49715.1"/>
    </source>
</evidence>
<dbReference type="InterPro" id="IPR000298">
    <property type="entry name" value="Cyt_c_oxidase-like_su3"/>
</dbReference>
<keyword evidence="4 7" id="KW-0812">Transmembrane</keyword>
<dbReference type="Pfam" id="PF00510">
    <property type="entry name" value="COX3"/>
    <property type="match status" value="1"/>
</dbReference>
<dbReference type="Gene3D" id="1.20.120.80">
    <property type="entry name" value="Cytochrome c oxidase, subunit III, four-helix bundle"/>
    <property type="match status" value="1"/>
</dbReference>
<keyword evidence="5 8" id="KW-1133">Transmembrane helix</keyword>
<dbReference type="PANTHER" id="PTHR11403">
    <property type="entry name" value="CYTOCHROME C OXIDASE SUBUNIT III"/>
    <property type="match status" value="1"/>
</dbReference>
<feature type="transmembrane region" description="Helical" evidence="8">
    <location>
        <begin position="66"/>
        <end position="85"/>
    </location>
</feature>
<gene>
    <name evidence="10" type="ordered locus">Mfla_1447</name>
</gene>
<protein>
    <submittedName>
        <fullName evidence="10">Cytochrome c oxidase, subunit III</fullName>
    </submittedName>
</protein>
<evidence type="ECO:0000256" key="4">
    <source>
        <dbReference type="ARBA" id="ARBA00022692"/>
    </source>
</evidence>
<feature type="transmembrane region" description="Helical" evidence="8">
    <location>
        <begin position="23"/>
        <end position="46"/>
    </location>
</feature>
<dbReference type="CDD" id="cd00386">
    <property type="entry name" value="Heme_Cu_Oxidase_III_like"/>
    <property type="match status" value="1"/>
</dbReference>
<dbReference type="PANTHER" id="PTHR11403:SF2">
    <property type="entry name" value="CYTOCHROME BO(3) UBIQUINOL OXIDASE SUBUNIT 3"/>
    <property type="match status" value="1"/>
</dbReference>
<dbReference type="KEGG" id="mfa:Mfla_1447"/>
<dbReference type="OrthoDB" id="9810850at2"/>
<dbReference type="eggNOG" id="COG1845">
    <property type="taxonomic scope" value="Bacteria"/>
</dbReference>
<name>Q1H1C2_METFK</name>
<dbReference type="GO" id="GO:0005886">
    <property type="term" value="C:plasma membrane"/>
    <property type="evidence" value="ECO:0007669"/>
    <property type="project" value="UniProtKB-SubCell"/>
</dbReference>
<proteinExistence type="inferred from homology"/>
<dbReference type="EMBL" id="CP000284">
    <property type="protein sequence ID" value="ABE49715.1"/>
    <property type="molecule type" value="Genomic_DNA"/>
</dbReference>
<evidence type="ECO:0000256" key="7">
    <source>
        <dbReference type="RuleBase" id="RU003376"/>
    </source>
</evidence>
<feature type="transmembrane region" description="Helical" evidence="8">
    <location>
        <begin position="172"/>
        <end position="193"/>
    </location>
</feature>
<feature type="transmembrane region" description="Helical" evidence="8">
    <location>
        <begin position="97"/>
        <end position="117"/>
    </location>
</feature>
<reference evidence="10 11" key="1">
    <citation type="submission" date="2006-03" db="EMBL/GenBank/DDBJ databases">
        <title>Complete sequence of Methylobacillus flagellatus KT.</title>
        <authorList>
            <consortium name="US DOE Joint Genome Institute"/>
            <person name="Copeland A."/>
            <person name="Lucas S."/>
            <person name="Lapidus A."/>
            <person name="Barry K."/>
            <person name="Detter J.C."/>
            <person name="Glavina del Rio T."/>
            <person name="Hammon N."/>
            <person name="Israni S."/>
            <person name="Dalin E."/>
            <person name="Tice H."/>
            <person name="Pitluck S."/>
            <person name="Brettin T."/>
            <person name="Bruce D."/>
            <person name="Han C."/>
            <person name="Tapia R."/>
            <person name="Saunders E."/>
            <person name="Gilna P."/>
            <person name="Schmutz J."/>
            <person name="Larimer F."/>
            <person name="Land M."/>
            <person name="Kyrpides N."/>
            <person name="Anderson I."/>
            <person name="Richardson P."/>
        </authorList>
    </citation>
    <scope>NUCLEOTIDE SEQUENCE [LARGE SCALE GENOMIC DNA]</scope>
    <source>
        <strain evidence="11">KT / ATCC 51484 / DSM 6875</strain>
    </source>
</reference>
<keyword evidence="11" id="KW-1185">Reference proteome</keyword>
<evidence type="ECO:0000256" key="8">
    <source>
        <dbReference type="SAM" id="Phobius"/>
    </source>
</evidence>
<evidence type="ECO:0000256" key="3">
    <source>
        <dbReference type="ARBA" id="ARBA00022475"/>
    </source>
</evidence>
<evidence type="ECO:0000256" key="1">
    <source>
        <dbReference type="ARBA" id="ARBA00004651"/>
    </source>
</evidence>
<evidence type="ECO:0000256" key="6">
    <source>
        <dbReference type="ARBA" id="ARBA00023136"/>
    </source>
</evidence>
<comment type="subcellular location">
    <subcellularLocation>
        <location evidence="1 7">Cell membrane</location>
        <topology evidence="1 7">Multi-pass membrane protein</topology>
    </subcellularLocation>
</comment>
<feature type="domain" description="Heme-copper oxidase subunit III family profile" evidence="9">
    <location>
        <begin position="1"/>
        <end position="200"/>
    </location>
</feature>
<dbReference type="STRING" id="265072.Mfla_1447"/>
<keyword evidence="6 8" id="KW-0472">Membrane</keyword>
<organism evidence="10 11">
    <name type="scientific">Methylobacillus flagellatus (strain ATCC 51484 / DSM 6875 / VKM B-1610 / KT)</name>
    <dbReference type="NCBI Taxonomy" id="265072"/>
    <lineage>
        <taxon>Bacteria</taxon>
        <taxon>Pseudomonadati</taxon>
        <taxon>Pseudomonadota</taxon>
        <taxon>Betaproteobacteria</taxon>
        <taxon>Nitrosomonadales</taxon>
        <taxon>Methylophilaceae</taxon>
        <taxon>Methylobacillus</taxon>
    </lineage>
</organism>
<accession>Q1H1C2</accession>
<dbReference type="GO" id="GO:0004129">
    <property type="term" value="F:cytochrome-c oxidase activity"/>
    <property type="evidence" value="ECO:0007669"/>
    <property type="project" value="InterPro"/>
</dbReference>
<dbReference type="AlphaFoldDB" id="Q1H1C2"/>